<sequence>YIFHYGKSAFSKRSTGKKKAVTIDIYLIPEKREINIPRKTIEIFGNFINEWLTHSDRILLIRFQQWTNLLRKKQTSISIKREEIQKFENNFSYSGILDIYLASDILESQEKKPLKKDEWISKVSNIIKIRGKLWKNYARLWWKDRNLIYFERKSISIHNLWEFTLKAGLLISFEIKSSKWQDLQEIAWEIEHIFMIVMKPEFNHIFKSEVSFKQLLNYIYRVYFLRCITFRSCK</sequence>
<gene>
    <name evidence="1" type="ORF">LCGC14_2358210</name>
</gene>
<name>A0A0F9C7K6_9ZZZZ</name>
<protein>
    <submittedName>
        <fullName evidence="1">Uncharacterized protein</fullName>
    </submittedName>
</protein>
<feature type="non-terminal residue" evidence="1">
    <location>
        <position position="1"/>
    </location>
</feature>
<organism evidence="1">
    <name type="scientific">marine sediment metagenome</name>
    <dbReference type="NCBI Taxonomy" id="412755"/>
    <lineage>
        <taxon>unclassified sequences</taxon>
        <taxon>metagenomes</taxon>
        <taxon>ecological metagenomes</taxon>
    </lineage>
</organism>
<dbReference type="AlphaFoldDB" id="A0A0F9C7K6"/>
<accession>A0A0F9C7K6</accession>
<proteinExistence type="predicted"/>
<evidence type="ECO:0000313" key="1">
    <source>
        <dbReference type="EMBL" id="KKL45184.1"/>
    </source>
</evidence>
<reference evidence="1" key="1">
    <citation type="journal article" date="2015" name="Nature">
        <title>Complex archaea that bridge the gap between prokaryotes and eukaryotes.</title>
        <authorList>
            <person name="Spang A."/>
            <person name="Saw J.H."/>
            <person name="Jorgensen S.L."/>
            <person name="Zaremba-Niedzwiedzka K."/>
            <person name="Martijn J."/>
            <person name="Lind A.E."/>
            <person name="van Eijk R."/>
            <person name="Schleper C."/>
            <person name="Guy L."/>
            <person name="Ettema T.J."/>
        </authorList>
    </citation>
    <scope>NUCLEOTIDE SEQUENCE</scope>
</reference>
<dbReference type="EMBL" id="LAZR01034481">
    <property type="protein sequence ID" value="KKL45184.1"/>
    <property type="molecule type" value="Genomic_DNA"/>
</dbReference>
<comment type="caution">
    <text evidence="1">The sequence shown here is derived from an EMBL/GenBank/DDBJ whole genome shotgun (WGS) entry which is preliminary data.</text>
</comment>